<feature type="transmembrane region" description="Helical" evidence="1">
    <location>
        <begin position="32"/>
        <end position="50"/>
    </location>
</feature>
<evidence type="ECO:0000313" key="2">
    <source>
        <dbReference type="EMBL" id="PYE80916.1"/>
    </source>
</evidence>
<reference evidence="2 3" key="1">
    <citation type="submission" date="2018-06" db="EMBL/GenBank/DDBJ databases">
        <title>Genomic Encyclopedia of Type Strains, Phase III (KMG-III): the genomes of soil and plant-associated and newly described type strains.</title>
        <authorList>
            <person name="Whitman W."/>
        </authorList>
    </citation>
    <scope>NUCLEOTIDE SEQUENCE [LARGE SCALE GENOMIC DNA]</scope>
    <source>
        <strain evidence="2 3">CECT 9025</strain>
    </source>
</reference>
<keyword evidence="1" id="KW-0812">Transmembrane</keyword>
<dbReference type="InterPro" id="IPR019253">
    <property type="entry name" value="DUF2244_TM"/>
</dbReference>
<proteinExistence type="predicted"/>
<protein>
    <submittedName>
        <fullName evidence="2">Putative membrane protein</fullName>
    </submittedName>
</protein>
<keyword evidence="1" id="KW-1133">Transmembrane helix</keyword>
<dbReference type="EMBL" id="QJTE01000009">
    <property type="protein sequence ID" value="PYE80916.1"/>
    <property type="molecule type" value="Genomic_DNA"/>
</dbReference>
<gene>
    <name evidence="2" type="ORF">DFP88_10948</name>
</gene>
<keyword evidence="3" id="KW-1185">Reference proteome</keyword>
<keyword evidence="1" id="KW-0472">Membrane</keyword>
<organism evidence="2 3">
    <name type="scientific">Pseudoroseicyclus aestuarii</name>
    <dbReference type="NCBI Taxonomy" id="1795041"/>
    <lineage>
        <taxon>Bacteria</taxon>
        <taxon>Pseudomonadati</taxon>
        <taxon>Pseudomonadota</taxon>
        <taxon>Alphaproteobacteria</taxon>
        <taxon>Rhodobacterales</taxon>
        <taxon>Paracoccaceae</taxon>
        <taxon>Pseudoroseicyclus</taxon>
    </lineage>
</organism>
<sequence>MPYEWLPPRKAEGGGRIDELHLWPYRSLPKRGFVTFIGTTLALVCLPLLAVLGSPVLWGILPFIGLAIWGVWGGIARSYSDGSILERLVLAPGVLRLTRDGPRGRSQSWEGQPYWTSLEVHPKGGPVAHYLTLKGAGREVEIGAFLTEEERRALEPALREALERLRRPQA</sequence>
<dbReference type="AlphaFoldDB" id="A0A318SMI9"/>
<feature type="transmembrane region" description="Helical" evidence="1">
    <location>
        <begin position="56"/>
        <end position="75"/>
    </location>
</feature>
<dbReference type="Pfam" id="PF10003">
    <property type="entry name" value="DUF2244"/>
    <property type="match status" value="1"/>
</dbReference>
<evidence type="ECO:0000313" key="3">
    <source>
        <dbReference type="Proteomes" id="UP000248311"/>
    </source>
</evidence>
<dbReference type="OrthoDB" id="9808190at2"/>
<evidence type="ECO:0000256" key="1">
    <source>
        <dbReference type="SAM" id="Phobius"/>
    </source>
</evidence>
<dbReference type="Proteomes" id="UP000248311">
    <property type="component" value="Unassembled WGS sequence"/>
</dbReference>
<comment type="caution">
    <text evidence="2">The sequence shown here is derived from an EMBL/GenBank/DDBJ whole genome shotgun (WGS) entry which is preliminary data.</text>
</comment>
<accession>A0A318SMI9</accession>
<name>A0A318SMI9_9RHOB</name>
<dbReference type="RefSeq" id="WP_110815645.1">
    <property type="nucleotide sequence ID" value="NZ_QJTE01000009.1"/>
</dbReference>